<gene>
    <name evidence="2" type="ORF">K460DRAFT_393245</name>
</gene>
<protein>
    <submittedName>
        <fullName evidence="2">Uncharacterized protein</fullName>
    </submittedName>
</protein>
<comment type="caution">
    <text evidence="2">The sequence shown here is derived from an EMBL/GenBank/DDBJ whole genome shotgun (WGS) entry which is preliminary data.</text>
</comment>
<dbReference type="Proteomes" id="UP000800039">
    <property type="component" value="Unassembled WGS sequence"/>
</dbReference>
<dbReference type="Gene3D" id="3.80.10.10">
    <property type="entry name" value="Ribonuclease Inhibitor"/>
    <property type="match status" value="1"/>
</dbReference>
<dbReference type="GeneID" id="63853181"/>
<evidence type="ECO:0000313" key="3">
    <source>
        <dbReference type="Proteomes" id="UP000800039"/>
    </source>
</evidence>
<dbReference type="SUPFAM" id="SSF52047">
    <property type="entry name" value="RNI-like"/>
    <property type="match status" value="1"/>
</dbReference>
<sequence length="416" mass="47628">MAPTLRSATRARRLPEIPESSPSQTITFSDLNNDVLLLIYEHLDKGTGKSDKPIQSLSFAERRLRERTTPIKSLICTNRHLRDLFAPYAFKNLHMWLPLKELPDLPRFQYNAQKLRIDIYAWSHDVELFKFMHSLQKLRFLHIHTHVNCRISAFSDPDIDHQVFLLPSMETLIVSNCAASLAGHCPNLKDLIIKPPRCHEPTADVELKCRLMAEHLHPSSGLSTKLTSFEVTSKWPASEVQYLTATFPHLQHLCIKTDSGIFSRRHFSLPSDVLCASDITKLLGDGLKDLRTLRLSSMPILDPENHRKPNWLDVPDQSEGTRKGLWQEHETRRVEAENSIARSAFGNIERLVELWVGKKRVARRLPAEESCDGEDDVVKWMWSRSEKDMRKCGLGSLEAKFKAERGAVVIRSEMGM</sequence>
<dbReference type="OrthoDB" id="3636801at2759"/>
<proteinExistence type="predicted"/>
<dbReference type="RefSeq" id="XP_040790636.1">
    <property type="nucleotide sequence ID" value="XM_040935930.1"/>
</dbReference>
<keyword evidence="3" id="KW-1185">Reference proteome</keyword>
<evidence type="ECO:0000256" key="1">
    <source>
        <dbReference type="SAM" id="MobiDB-lite"/>
    </source>
</evidence>
<name>A0A9P4GKN0_9PLEO</name>
<dbReference type="InterPro" id="IPR032675">
    <property type="entry name" value="LRR_dom_sf"/>
</dbReference>
<reference evidence="2" key="1">
    <citation type="submission" date="2020-01" db="EMBL/GenBank/DDBJ databases">
        <authorList>
            <consortium name="DOE Joint Genome Institute"/>
            <person name="Haridas S."/>
            <person name="Albert R."/>
            <person name="Binder M."/>
            <person name="Bloem J."/>
            <person name="Labutti K."/>
            <person name="Salamov A."/>
            <person name="Andreopoulos B."/>
            <person name="Baker S.E."/>
            <person name="Barry K."/>
            <person name="Bills G."/>
            <person name="Bluhm B.H."/>
            <person name="Cannon C."/>
            <person name="Castanera R."/>
            <person name="Culley D.E."/>
            <person name="Daum C."/>
            <person name="Ezra D."/>
            <person name="Gonzalez J.B."/>
            <person name="Henrissat B."/>
            <person name="Kuo A."/>
            <person name="Liang C."/>
            <person name="Lipzen A."/>
            <person name="Lutzoni F."/>
            <person name="Magnuson J."/>
            <person name="Mondo S."/>
            <person name="Nolan M."/>
            <person name="Ohm R."/>
            <person name="Pangilinan J."/>
            <person name="Park H.-J."/>
            <person name="Ramirez L."/>
            <person name="Alfaro M."/>
            <person name="Sun H."/>
            <person name="Tritt A."/>
            <person name="Yoshinaga Y."/>
            <person name="Zwiers L.-H."/>
            <person name="Turgeon B.G."/>
            <person name="Goodwin S.B."/>
            <person name="Spatafora J.W."/>
            <person name="Crous P.W."/>
            <person name="Grigoriev I.V."/>
        </authorList>
    </citation>
    <scope>NUCLEOTIDE SEQUENCE</scope>
    <source>
        <strain evidence="2">CBS 394.84</strain>
    </source>
</reference>
<feature type="region of interest" description="Disordered" evidence="1">
    <location>
        <begin position="1"/>
        <end position="23"/>
    </location>
</feature>
<organism evidence="2 3">
    <name type="scientific">Cucurbitaria berberidis CBS 394.84</name>
    <dbReference type="NCBI Taxonomy" id="1168544"/>
    <lineage>
        <taxon>Eukaryota</taxon>
        <taxon>Fungi</taxon>
        <taxon>Dikarya</taxon>
        <taxon>Ascomycota</taxon>
        <taxon>Pezizomycotina</taxon>
        <taxon>Dothideomycetes</taxon>
        <taxon>Pleosporomycetidae</taxon>
        <taxon>Pleosporales</taxon>
        <taxon>Pleosporineae</taxon>
        <taxon>Cucurbitariaceae</taxon>
        <taxon>Cucurbitaria</taxon>
    </lineage>
</organism>
<evidence type="ECO:0000313" key="2">
    <source>
        <dbReference type="EMBL" id="KAF1848073.1"/>
    </source>
</evidence>
<accession>A0A9P4GKN0</accession>
<dbReference type="EMBL" id="ML976615">
    <property type="protein sequence ID" value="KAF1848073.1"/>
    <property type="molecule type" value="Genomic_DNA"/>
</dbReference>
<dbReference type="AlphaFoldDB" id="A0A9P4GKN0"/>